<comment type="caution">
    <text evidence="1">The sequence shown here is derived from an EMBL/GenBank/DDBJ whole genome shotgun (WGS) entry which is preliminary data.</text>
</comment>
<name>A0ACB9CGK8_ARCLA</name>
<proteinExistence type="predicted"/>
<dbReference type="Proteomes" id="UP001055879">
    <property type="component" value="Linkage Group LG04"/>
</dbReference>
<reference evidence="1 2" key="2">
    <citation type="journal article" date="2022" name="Mol. Ecol. Resour.">
        <title>The genomes of chicory, endive, great burdock and yacon provide insights into Asteraceae paleo-polyploidization history and plant inulin production.</title>
        <authorList>
            <person name="Fan W."/>
            <person name="Wang S."/>
            <person name="Wang H."/>
            <person name="Wang A."/>
            <person name="Jiang F."/>
            <person name="Liu H."/>
            <person name="Zhao H."/>
            <person name="Xu D."/>
            <person name="Zhang Y."/>
        </authorList>
    </citation>
    <scope>NUCLEOTIDE SEQUENCE [LARGE SCALE GENOMIC DNA]</scope>
    <source>
        <strain evidence="2">cv. Niubang</strain>
    </source>
</reference>
<gene>
    <name evidence="1" type="ORF">L6452_12869</name>
</gene>
<keyword evidence="2" id="KW-1185">Reference proteome</keyword>
<protein>
    <submittedName>
        <fullName evidence="1">Uncharacterized protein</fullName>
    </submittedName>
</protein>
<reference evidence="2" key="1">
    <citation type="journal article" date="2022" name="Mol. Ecol. Resour.">
        <title>The genomes of chicory, endive, great burdock and yacon provide insights into Asteraceae palaeo-polyploidization history and plant inulin production.</title>
        <authorList>
            <person name="Fan W."/>
            <person name="Wang S."/>
            <person name="Wang H."/>
            <person name="Wang A."/>
            <person name="Jiang F."/>
            <person name="Liu H."/>
            <person name="Zhao H."/>
            <person name="Xu D."/>
            <person name="Zhang Y."/>
        </authorList>
    </citation>
    <scope>NUCLEOTIDE SEQUENCE [LARGE SCALE GENOMIC DNA]</scope>
    <source>
        <strain evidence="2">cv. Niubang</strain>
    </source>
</reference>
<sequence length="154" mass="17335">MAIPPSNYSQTIGVFSFYKEARPRERRTRPYRKTPQASPEVVVTPEECNCIIFDKYRLGCFGKVGMTYFHKLRNKFYCSIVNVGKFWSVVPKEAMDAVTPDKAPLIDVIQFGCVKVLGKGVLPSSKWIVVKAKVIWKTVEKKIKEAGGAVVLTS</sequence>
<accession>A0ACB9CGK8</accession>
<dbReference type="EMBL" id="CM042050">
    <property type="protein sequence ID" value="KAI3733426.1"/>
    <property type="molecule type" value="Genomic_DNA"/>
</dbReference>
<evidence type="ECO:0000313" key="2">
    <source>
        <dbReference type="Proteomes" id="UP001055879"/>
    </source>
</evidence>
<organism evidence="1 2">
    <name type="scientific">Arctium lappa</name>
    <name type="common">Greater burdock</name>
    <name type="synonym">Lappa major</name>
    <dbReference type="NCBI Taxonomy" id="4217"/>
    <lineage>
        <taxon>Eukaryota</taxon>
        <taxon>Viridiplantae</taxon>
        <taxon>Streptophyta</taxon>
        <taxon>Embryophyta</taxon>
        <taxon>Tracheophyta</taxon>
        <taxon>Spermatophyta</taxon>
        <taxon>Magnoliopsida</taxon>
        <taxon>eudicotyledons</taxon>
        <taxon>Gunneridae</taxon>
        <taxon>Pentapetalae</taxon>
        <taxon>asterids</taxon>
        <taxon>campanulids</taxon>
        <taxon>Asterales</taxon>
        <taxon>Asteraceae</taxon>
        <taxon>Carduoideae</taxon>
        <taxon>Cardueae</taxon>
        <taxon>Arctiinae</taxon>
        <taxon>Arctium</taxon>
    </lineage>
</organism>
<evidence type="ECO:0000313" key="1">
    <source>
        <dbReference type="EMBL" id="KAI3733426.1"/>
    </source>
</evidence>